<reference evidence="2" key="2">
    <citation type="submission" date="2023-06" db="EMBL/GenBank/DDBJ databases">
        <authorList>
            <person name="Lucena T."/>
            <person name="Sun Q."/>
        </authorList>
    </citation>
    <scope>NUCLEOTIDE SEQUENCE</scope>
    <source>
        <strain evidence="2">CECT 7703</strain>
    </source>
</reference>
<protein>
    <submittedName>
        <fullName evidence="2">4-carboxymuconolactone decarboxylase</fullName>
        <ecNumber evidence="2">4.1.1.44</ecNumber>
    </submittedName>
</protein>
<keyword evidence="3" id="KW-1185">Reference proteome</keyword>
<dbReference type="NCBIfam" id="TIGR02425">
    <property type="entry name" value="decarb_PcaC"/>
    <property type="match status" value="1"/>
</dbReference>
<dbReference type="EC" id="4.1.1.44" evidence="2"/>
<feature type="domain" description="Carboxymuconolactone decarboxylase-like" evidence="1">
    <location>
        <begin position="35"/>
        <end position="115"/>
    </location>
</feature>
<dbReference type="Proteomes" id="UP001180081">
    <property type="component" value="Unassembled WGS sequence"/>
</dbReference>
<comment type="caution">
    <text evidence="2">The sequence shown here is derived from an EMBL/GenBank/DDBJ whole genome shotgun (WGS) entry which is preliminary data.</text>
</comment>
<dbReference type="InterPro" id="IPR029032">
    <property type="entry name" value="AhpD-like"/>
</dbReference>
<evidence type="ECO:0000313" key="3">
    <source>
        <dbReference type="Proteomes" id="UP001180081"/>
    </source>
</evidence>
<dbReference type="EMBL" id="JAUFPU010000008">
    <property type="protein sequence ID" value="MDN3577288.1"/>
    <property type="molecule type" value="Genomic_DNA"/>
</dbReference>
<dbReference type="RefSeq" id="WP_290332747.1">
    <property type="nucleotide sequence ID" value="NZ_JAUFPU010000008.1"/>
</dbReference>
<dbReference type="GO" id="GO:0047575">
    <property type="term" value="F:4-carboxymuconolactone decarboxylase activity"/>
    <property type="evidence" value="ECO:0007669"/>
    <property type="project" value="UniProtKB-EC"/>
</dbReference>
<dbReference type="SUPFAM" id="SSF69118">
    <property type="entry name" value="AhpD-like"/>
    <property type="match status" value="1"/>
</dbReference>
<dbReference type="InterPro" id="IPR003779">
    <property type="entry name" value="CMD-like"/>
</dbReference>
<organism evidence="2 3">
    <name type="scientific">Chitinimonas viridis</name>
    <dbReference type="NCBI Taxonomy" id="664880"/>
    <lineage>
        <taxon>Bacteria</taxon>
        <taxon>Pseudomonadati</taxon>
        <taxon>Pseudomonadota</taxon>
        <taxon>Betaproteobacteria</taxon>
        <taxon>Neisseriales</taxon>
        <taxon>Chitinibacteraceae</taxon>
        <taxon>Chitinimonas</taxon>
    </lineage>
</organism>
<dbReference type="Gene3D" id="1.20.1290.10">
    <property type="entry name" value="AhpD-like"/>
    <property type="match status" value="1"/>
</dbReference>
<reference evidence="2" key="1">
    <citation type="journal article" date="2014" name="Int. J. Syst. Evol. Microbiol.">
        <title>Complete genome of a new Firmicutes species belonging to the dominant human colonic microbiota ('Ruminococcus bicirculans') reveals two chromosomes and a selective capacity to utilize plant glucans.</title>
        <authorList>
            <consortium name="NISC Comparative Sequencing Program"/>
            <person name="Wegmann U."/>
            <person name="Louis P."/>
            <person name="Goesmann A."/>
            <person name="Henrissat B."/>
            <person name="Duncan S.H."/>
            <person name="Flint H.J."/>
        </authorList>
    </citation>
    <scope>NUCLEOTIDE SEQUENCE</scope>
    <source>
        <strain evidence="2">CECT 7703</strain>
    </source>
</reference>
<sequence length="125" mass="13688">MSEQFDRGLKVRREVMGDAFVDKAFADADAFTLPLQEFVTEHAWGTVWNRAGLDRKTRSFITLAMLAALGRSQELKGHVRGALNNGATVEEIREVLLHSAIYAGVPLCVDAMRAAGEVVREVAGD</sequence>
<name>A0ABT8B6V9_9NEIS</name>
<accession>A0ABT8B6V9</accession>
<evidence type="ECO:0000313" key="2">
    <source>
        <dbReference type="EMBL" id="MDN3577288.1"/>
    </source>
</evidence>
<evidence type="ECO:0000259" key="1">
    <source>
        <dbReference type="Pfam" id="PF02627"/>
    </source>
</evidence>
<dbReference type="InterPro" id="IPR012788">
    <property type="entry name" value="Decarb_PcaC"/>
</dbReference>
<dbReference type="InterPro" id="IPR052512">
    <property type="entry name" value="4CMD/NDH-1_regulator"/>
</dbReference>
<dbReference type="PANTHER" id="PTHR33570:SF2">
    <property type="entry name" value="CARBOXYMUCONOLACTONE DECARBOXYLASE-LIKE DOMAIN-CONTAINING PROTEIN"/>
    <property type="match status" value="1"/>
</dbReference>
<dbReference type="PANTHER" id="PTHR33570">
    <property type="entry name" value="4-CARBOXYMUCONOLACTONE DECARBOXYLASE FAMILY PROTEIN"/>
    <property type="match status" value="1"/>
</dbReference>
<proteinExistence type="predicted"/>
<gene>
    <name evidence="2" type="primary">pcaC</name>
    <name evidence="2" type="ORF">QWZ03_10965</name>
</gene>
<keyword evidence="2" id="KW-0456">Lyase</keyword>
<dbReference type="Pfam" id="PF02627">
    <property type="entry name" value="CMD"/>
    <property type="match status" value="1"/>
</dbReference>